<dbReference type="KEGG" id="pib:BBD41_05425"/>
<dbReference type="GO" id="GO:0004519">
    <property type="term" value="F:endonuclease activity"/>
    <property type="evidence" value="ECO:0007669"/>
    <property type="project" value="UniProtKB-KW"/>
</dbReference>
<evidence type="ECO:0000313" key="3">
    <source>
        <dbReference type="EMBL" id="ANY72078.1"/>
    </source>
</evidence>
<keyword evidence="1" id="KW-0732">Signal</keyword>
<dbReference type="InterPro" id="IPR051916">
    <property type="entry name" value="GPI-anchor_lipid_remodeler"/>
</dbReference>
<gene>
    <name evidence="3" type="ORF">BBD41_05425</name>
</gene>
<accession>A0A1B2DWG7</accession>
<dbReference type="Gene3D" id="3.60.10.10">
    <property type="entry name" value="Endonuclease/exonuclease/phosphatase"/>
    <property type="match status" value="1"/>
</dbReference>
<keyword evidence="3" id="KW-0378">Hydrolase</keyword>
<dbReference type="GO" id="GO:0006506">
    <property type="term" value="P:GPI anchor biosynthetic process"/>
    <property type="evidence" value="ECO:0007669"/>
    <property type="project" value="TreeGrafter"/>
</dbReference>
<dbReference type="Pfam" id="PF03372">
    <property type="entry name" value="Exo_endo_phos"/>
    <property type="match status" value="1"/>
</dbReference>
<dbReference type="PANTHER" id="PTHR14859:SF15">
    <property type="entry name" value="ENDONUCLEASE_EXONUCLEASE_PHOSPHATASE DOMAIN-CONTAINING PROTEIN"/>
    <property type="match status" value="1"/>
</dbReference>
<protein>
    <submittedName>
        <fullName evidence="3">Endonuclease</fullName>
    </submittedName>
</protein>
<keyword evidence="3" id="KW-0540">Nuclease</keyword>
<dbReference type="GO" id="GO:0016020">
    <property type="term" value="C:membrane"/>
    <property type="evidence" value="ECO:0007669"/>
    <property type="project" value="GOC"/>
</dbReference>
<reference evidence="3" key="1">
    <citation type="submission" date="2016-08" db="EMBL/GenBank/DDBJ databases">
        <title>Complete Genome Seqeunce of Paenibacillus sp. nov. IHBB 9852 from high altitute lake of Indian trans-Himalayas.</title>
        <authorList>
            <person name="Kiran S."/>
            <person name="Swarnkar M.K."/>
            <person name="Rana A."/>
            <person name="Tewari R."/>
            <person name="Gulati A."/>
        </authorList>
    </citation>
    <scope>NUCLEOTIDE SEQUENCE [LARGE SCALE GENOMIC DNA]</scope>
    <source>
        <strain evidence="3">IHBB 9852</strain>
    </source>
</reference>
<dbReference type="RefSeq" id="WP_099476935.1">
    <property type="nucleotide sequence ID" value="NZ_CP016809.1"/>
</dbReference>
<sequence>MKKHVFSLFTAMLLMSMLPLGAHAADNGYGSRVPATVMSYNIHHGVGLDNQLSLERIAGVIRDAGADIVGLQEVDRFYGERSGFQDQAKELAELLGYHYAYGANLDLAPAEGQTENRQYGTAIVSKYPILKSENVWLSSFGKEQRGVLHAVINVRGVHVDVYNTHLGLDVTSRLAQAQEIVDLASASGSDGPALLLGDLNAEPASEEVGLLLNSGLFVNSFEGVEDAYTFPVRNPSATIDYILTSPGVSHANQRVIQTEASDHLPIVAEVVFARKAGR</sequence>
<proteinExistence type="predicted"/>
<dbReference type="InterPro" id="IPR005135">
    <property type="entry name" value="Endo/exonuclease/phosphatase"/>
</dbReference>
<dbReference type="PANTHER" id="PTHR14859">
    <property type="entry name" value="CALCOFLUOR WHITE HYPERSENSITIVE PROTEIN PRECURSOR"/>
    <property type="match status" value="1"/>
</dbReference>
<organism evidence="3">
    <name type="scientific">Paenibacillus ihbetae</name>
    <dbReference type="NCBI Taxonomy" id="1870820"/>
    <lineage>
        <taxon>Bacteria</taxon>
        <taxon>Bacillati</taxon>
        <taxon>Bacillota</taxon>
        <taxon>Bacilli</taxon>
        <taxon>Bacillales</taxon>
        <taxon>Paenibacillaceae</taxon>
        <taxon>Paenibacillus</taxon>
    </lineage>
</organism>
<feature type="domain" description="Endonuclease/exonuclease/phosphatase" evidence="2">
    <location>
        <begin position="38"/>
        <end position="263"/>
    </location>
</feature>
<dbReference type="EMBL" id="CP016809">
    <property type="protein sequence ID" value="ANY72078.1"/>
    <property type="molecule type" value="Genomic_DNA"/>
</dbReference>
<evidence type="ECO:0000256" key="1">
    <source>
        <dbReference type="SAM" id="SignalP"/>
    </source>
</evidence>
<keyword evidence="3" id="KW-0255">Endonuclease</keyword>
<dbReference type="SUPFAM" id="SSF56219">
    <property type="entry name" value="DNase I-like"/>
    <property type="match status" value="1"/>
</dbReference>
<feature type="signal peptide" evidence="1">
    <location>
        <begin position="1"/>
        <end position="24"/>
    </location>
</feature>
<evidence type="ECO:0000259" key="2">
    <source>
        <dbReference type="Pfam" id="PF03372"/>
    </source>
</evidence>
<dbReference type="InterPro" id="IPR036691">
    <property type="entry name" value="Endo/exonu/phosph_ase_sf"/>
</dbReference>
<feature type="chain" id="PRO_5008535508" evidence="1">
    <location>
        <begin position="25"/>
        <end position="278"/>
    </location>
</feature>
<dbReference type="AlphaFoldDB" id="A0A1B2DWG7"/>
<name>A0A1B2DWG7_9BACL</name>